<keyword evidence="1" id="KW-0732">Signal</keyword>
<evidence type="ECO:0008006" key="6">
    <source>
        <dbReference type="Google" id="ProtNLM"/>
    </source>
</evidence>
<feature type="domain" description="VWFA" evidence="3">
    <location>
        <begin position="42"/>
        <end position="243"/>
    </location>
</feature>
<evidence type="ECO:0000313" key="5">
    <source>
        <dbReference type="Proteomes" id="UP000008281"/>
    </source>
</evidence>
<organism evidence="5">
    <name type="scientific">Caenorhabditis remanei</name>
    <name type="common">Caenorhabditis vulgaris</name>
    <dbReference type="NCBI Taxonomy" id="31234"/>
    <lineage>
        <taxon>Eukaryota</taxon>
        <taxon>Metazoa</taxon>
        <taxon>Ecdysozoa</taxon>
        <taxon>Nematoda</taxon>
        <taxon>Chromadorea</taxon>
        <taxon>Rhabditida</taxon>
        <taxon>Rhabditina</taxon>
        <taxon>Rhabditomorpha</taxon>
        <taxon>Rhabditoidea</taxon>
        <taxon>Rhabditidae</taxon>
        <taxon>Peloderinae</taxon>
        <taxon>Caenorhabditis</taxon>
    </lineage>
</organism>
<accession>E3MYU5</accession>
<feature type="domain" description="C-type lectin" evidence="2">
    <location>
        <begin position="245"/>
        <end position="375"/>
    </location>
</feature>
<dbReference type="InterPro" id="IPR001304">
    <property type="entry name" value="C-type_lectin-like"/>
</dbReference>
<dbReference type="GO" id="GO:0045087">
    <property type="term" value="P:innate immune response"/>
    <property type="evidence" value="ECO:0007669"/>
    <property type="project" value="TreeGrafter"/>
</dbReference>
<dbReference type="Gene3D" id="3.40.50.410">
    <property type="entry name" value="von Willebrand factor, type A domain"/>
    <property type="match status" value="1"/>
</dbReference>
<sequence>MKLLYALLFLIGASGKQIVTIYPLTVCSAEQCGGSISDIWLDVVVVVDNSQRVNKRSFVSSTRDTINNIFREASIPRTRVGFVTYNSQATTNADLNKFKSYGDLQQGVYNSYNDMNLSPEKTPYIGTGLIAAGELLQIQGSADGHVNHPKVIIAYATALNGTGLLDPLSVANTLKSAGITIITIAVDTDDNGVIEKQLAPLASPGAAFGSNYKIGDIQSVMILLNCFCPPGWTQRQELYYNKIQKYTTCFQFFGAPTSWNTAYQGCSNLWPGSSYLAMESDYDKQQYIQGSARNNSAFQQTPLQYHIGLKMSQGKWVWNTPYSQPALSLSWSNWMYKYPVVSSSMTSVMNNVQNDTDYGWQNIDPMKVSAGYVCEAVACSARNYCDAYWNNRHIS</sequence>
<dbReference type="AlphaFoldDB" id="E3MYU5"/>
<evidence type="ECO:0000313" key="4">
    <source>
        <dbReference type="EMBL" id="EFP12186.1"/>
    </source>
</evidence>
<dbReference type="HOGENOM" id="CLU_060615_0_0_1"/>
<keyword evidence="5" id="KW-1185">Reference proteome</keyword>
<dbReference type="InterPro" id="IPR016186">
    <property type="entry name" value="C-type_lectin-like/link_sf"/>
</dbReference>
<dbReference type="InterPro" id="IPR036465">
    <property type="entry name" value="vWFA_dom_sf"/>
</dbReference>
<dbReference type="SMART" id="SM00327">
    <property type="entry name" value="VWA"/>
    <property type="match status" value="1"/>
</dbReference>
<dbReference type="STRING" id="31234.E3MYU5"/>
<dbReference type="CDD" id="cd00037">
    <property type="entry name" value="CLECT"/>
    <property type="match status" value="1"/>
</dbReference>
<dbReference type="PANTHER" id="PTHR31024">
    <property type="entry name" value="C-TYPE LECTIN"/>
    <property type="match status" value="1"/>
</dbReference>
<dbReference type="SUPFAM" id="SSF56436">
    <property type="entry name" value="C-type lectin-like"/>
    <property type="match status" value="1"/>
</dbReference>
<dbReference type="PROSITE" id="PS50041">
    <property type="entry name" value="C_TYPE_LECTIN_2"/>
    <property type="match status" value="1"/>
</dbReference>
<dbReference type="InterPro" id="IPR016187">
    <property type="entry name" value="CTDL_fold"/>
</dbReference>
<evidence type="ECO:0000259" key="2">
    <source>
        <dbReference type="PROSITE" id="PS50041"/>
    </source>
</evidence>
<dbReference type="SUPFAM" id="SSF53300">
    <property type="entry name" value="vWA-like"/>
    <property type="match status" value="1"/>
</dbReference>
<feature type="chain" id="PRO_5012655227" description="VWFA domain-containing protein" evidence="1">
    <location>
        <begin position="16"/>
        <end position="395"/>
    </location>
</feature>
<feature type="signal peptide" evidence="1">
    <location>
        <begin position="1"/>
        <end position="15"/>
    </location>
</feature>
<dbReference type="InterPro" id="IPR002035">
    <property type="entry name" value="VWF_A"/>
</dbReference>
<name>E3MYU5_CAERE</name>
<dbReference type="PROSITE" id="PS50234">
    <property type="entry name" value="VWFA"/>
    <property type="match status" value="1"/>
</dbReference>
<dbReference type="Gene3D" id="3.10.100.10">
    <property type="entry name" value="Mannose-Binding Protein A, subunit A"/>
    <property type="match status" value="1"/>
</dbReference>
<reference evidence="4" key="1">
    <citation type="submission" date="2007-07" db="EMBL/GenBank/DDBJ databases">
        <title>PCAP assembly of the Caenorhabditis remanei genome.</title>
        <authorList>
            <consortium name="The Caenorhabditis remanei Sequencing Consortium"/>
            <person name="Wilson R.K."/>
        </authorList>
    </citation>
    <scope>NUCLEOTIDE SEQUENCE [LARGE SCALE GENOMIC DNA]</scope>
    <source>
        <strain evidence="4">PB4641</strain>
    </source>
</reference>
<gene>
    <name evidence="4" type="ORF">CRE_04227</name>
</gene>
<dbReference type="EMBL" id="DS268498">
    <property type="protein sequence ID" value="EFP12186.1"/>
    <property type="molecule type" value="Genomic_DNA"/>
</dbReference>
<dbReference type="Pfam" id="PF00092">
    <property type="entry name" value="VWA"/>
    <property type="match status" value="1"/>
</dbReference>
<evidence type="ECO:0000256" key="1">
    <source>
        <dbReference type="SAM" id="SignalP"/>
    </source>
</evidence>
<protein>
    <recommendedName>
        <fullName evidence="6">VWFA domain-containing protein</fullName>
    </recommendedName>
</protein>
<dbReference type="InParanoid" id="E3MYU5"/>
<dbReference type="PANTHER" id="PTHR31024:SF6">
    <property type="entry name" value="VWFA DOMAIN-CONTAINING PROTEIN"/>
    <property type="match status" value="1"/>
</dbReference>
<dbReference type="SMART" id="SM00034">
    <property type="entry name" value="CLECT"/>
    <property type="match status" value="1"/>
</dbReference>
<dbReference type="Proteomes" id="UP000008281">
    <property type="component" value="Unassembled WGS sequence"/>
</dbReference>
<evidence type="ECO:0000259" key="3">
    <source>
        <dbReference type="PROSITE" id="PS50234"/>
    </source>
</evidence>
<proteinExistence type="predicted"/>